<name>A0ABV7YLZ9_9ACTN</name>
<protein>
    <submittedName>
        <fullName evidence="2">Uncharacterized protein</fullName>
    </submittedName>
</protein>
<accession>A0ABV7YLZ9</accession>
<keyword evidence="1" id="KW-0472">Membrane</keyword>
<feature type="transmembrane region" description="Helical" evidence="1">
    <location>
        <begin position="46"/>
        <end position="70"/>
    </location>
</feature>
<comment type="caution">
    <text evidence="2">The sequence shown here is derived from an EMBL/GenBank/DDBJ whole genome shotgun (WGS) entry which is preliminary data.</text>
</comment>
<evidence type="ECO:0000313" key="2">
    <source>
        <dbReference type="EMBL" id="MFC3766376.1"/>
    </source>
</evidence>
<sequence>MSNDRSPSDLVARVKDTLQAAASALAAASRPVPAQRFGLRTNQRRWHWLVIALAAAVAVSLALAIPYGLLHR</sequence>
<reference evidence="3" key="1">
    <citation type="journal article" date="2019" name="Int. J. Syst. Evol. Microbiol.">
        <title>The Global Catalogue of Microorganisms (GCM) 10K type strain sequencing project: providing services to taxonomists for standard genome sequencing and annotation.</title>
        <authorList>
            <consortium name="The Broad Institute Genomics Platform"/>
            <consortium name="The Broad Institute Genome Sequencing Center for Infectious Disease"/>
            <person name="Wu L."/>
            <person name="Ma J."/>
        </authorList>
    </citation>
    <scope>NUCLEOTIDE SEQUENCE [LARGE SCALE GENOMIC DNA]</scope>
    <source>
        <strain evidence="3">CGMCC 4.7241</strain>
    </source>
</reference>
<evidence type="ECO:0000313" key="3">
    <source>
        <dbReference type="Proteomes" id="UP001595699"/>
    </source>
</evidence>
<dbReference type="Proteomes" id="UP001595699">
    <property type="component" value="Unassembled WGS sequence"/>
</dbReference>
<keyword evidence="1" id="KW-1133">Transmembrane helix</keyword>
<proteinExistence type="predicted"/>
<organism evidence="2 3">
    <name type="scientific">Tenggerimyces flavus</name>
    <dbReference type="NCBI Taxonomy" id="1708749"/>
    <lineage>
        <taxon>Bacteria</taxon>
        <taxon>Bacillati</taxon>
        <taxon>Actinomycetota</taxon>
        <taxon>Actinomycetes</taxon>
        <taxon>Propionibacteriales</taxon>
        <taxon>Nocardioidaceae</taxon>
        <taxon>Tenggerimyces</taxon>
    </lineage>
</organism>
<keyword evidence="3" id="KW-1185">Reference proteome</keyword>
<keyword evidence="1" id="KW-0812">Transmembrane</keyword>
<dbReference type="EMBL" id="JBHRZH010000051">
    <property type="protein sequence ID" value="MFC3766376.1"/>
    <property type="molecule type" value="Genomic_DNA"/>
</dbReference>
<gene>
    <name evidence="2" type="ORF">ACFOUW_36490</name>
</gene>
<evidence type="ECO:0000256" key="1">
    <source>
        <dbReference type="SAM" id="Phobius"/>
    </source>
</evidence>
<dbReference type="RefSeq" id="WP_205117989.1">
    <property type="nucleotide sequence ID" value="NZ_JAFBCM010000001.1"/>
</dbReference>